<keyword evidence="6 10" id="KW-0653">Protein transport</keyword>
<evidence type="ECO:0000313" key="12">
    <source>
        <dbReference type="EMBL" id="GLB47740.1"/>
    </source>
</evidence>
<dbReference type="NCBIfam" id="TIGR00810">
    <property type="entry name" value="secG"/>
    <property type="match status" value="1"/>
</dbReference>
<keyword evidence="3 10" id="KW-0813">Transport</keyword>
<evidence type="ECO:0000256" key="10">
    <source>
        <dbReference type="RuleBase" id="RU365087"/>
    </source>
</evidence>
<evidence type="ECO:0000256" key="11">
    <source>
        <dbReference type="SAM" id="MobiDB-lite"/>
    </source>
</evidence>
<evidence type="ECO:0000256" key="9">
    <source>
        <dbReference type="ARBA" id="ARBA00023136"/>
    </source>
</evidence>
<keyword evidence="9 10" id="KW-0472">Membrane</keyword>
<accession>A0ABQ5MEE5</accession>
<evidence type="ECO:0000256" key="8">
    <source>
        <dbReference type="ARBA" id="ARBA00023010"/>
    </source>
</evidence>
<sequence length="114" mass="11736">MDPYVIYLTGILLVSFLLIIVVMVQNPKGGGLSSTFGGGANQIGGVKKTGDFLEKSTWFLATVLVALILLANTTLGGSSTDAKILQGTEQQDNLPADGGLPADTPATTPTDNAQ</sequence>
<dbReference type="Proteomes" id="UP001143543">
    <property type="component" value="Unassembled WGS sequence"/>
</dbReference>
<organism evidence="12 13">
    <name type="scientific">Neptunitalea lumnitzerae</name>
    <dbReference type="NCBI Taxonomy" id="2965509"/>
    <lineage>
        <taxon>Bacteria</taxon>
        <taxon>Pseudomonadati</taxon>
        <taxon>Bacteroidota</taxon>
        <taxon>Flavobacteriia</taxon>
        <taxon>Flavobacteriales</taxon>
        <taxon>Flavobacteriaceae</taxon>
        <taxon>Neptunitalea</taxon>
    </lineage>
</organism>
<feature type="compositionally biased region" description="Polar residues" evidence="11">
    <location>
        <begin position="84"/>
        <end position="93"/>
    </location>
</feature>
<keyword evidence="8 10" id="KW-0811">Translocation</keyword>
<feature type="region of interest" description="Disordered" evidence="11">
    <location>
        <begin position="84"/>
        <end position="114"/>
    </location>
</feature>
<comment type="subcellular location">
    <subcellularLocation>
        <location evidence="1 10">Cell membrane</location>
        <topology evidence="1 10">Multi-pass membrane protein</topology>
    </subcellularLocation>
</comment>
<comment type="caution">
    <text evidence="12">The sequence shown here is derived from an EMBL/GenBank/DDBJ whole genome shotgun (WGS) entry which is preliminary data.</text>
</comment>
<keyword evidence="4 10" id="KW-1003">Cell membrane</keyword>
<evidence type="ECO:0000313" key="13">
    <source>
        <dbReference type="Proteomes" id="UP001143543"/>
    </source>
</evidence>
<evidence type="ECO:0000256" key="6">
    <source>
        <dbReference type="ARBA" id="ARBA00022927"/>
    </source>
</evidence>
<feature type="transmembrane region" description="Helical" evidence="10">
    <location>
        <begin position="6"/>
        <end position="24"/>
    </location>
</feature>
<feature type="compositionally biased region" description="Low complexity" evidence="11">
    <location>
        <begin position="101"/>
        <end position="114"/>
    </location>
</feature>
<dbReference type="InterPro" id="IPR004692">
    <property type="entry name" value="SecG"/>
</dbReference>
<proteinExistence type="inferred from homology"/>
<comment type="function">
    <text evidence="10">Involved in protein export. Participates in an early event of protein translocation.</text>
</comment>
<name>A0ABQ5MEE5_9FLAO</name>
<reference evidence="12" key="1">
    <citation type="submission" date="2022-07" db="EMBL/GenBank/DDBJ databases">
        <title>Taxonomy of Novel Oxalotrophic and Methylotrophic Bacteria.</title>
        <authorList>
            <person name="Sahin N."/>
            <person name="Tani A."/>
        </authorList>
    </citation>
    <scope>NUCLEOTIDE SEQUENCE</scope>
    <source>
        <strain evidence="12">Y10</strain>
    </source>
</reference>
<evidence type="ECO:0000256" key="1">
    <source>
        <dbReference type="ARBA" id="ARBA00004651"/>
    </source>
</evidence>
<dbReference type="PANTHER" id="PTHR34182:SF1">
    <property type="entry name" value="PROTEIN-EXPORT MEMBRANE PROTEIN SECG"/>
    <property type="match status" value="1"/>
</dbReference>
<feature type="transmembrane region" description="Helical" evidence="10">
    <location>
        <begin position="57"/>
        <end position="75"/>
    </location>
</feature>
<protein>
    <recommendedName>
        <fullName evidence="10">Protein-export membrane protein SecG</fullName>
    </recommendedName>
</protein>
<gene>
    <name evidence="12" type="ORF">Y10_01080</name>
</gene>
<evidence type="ECO:0000256" key="7">
    <source>
        <dbReference type="ARBA" id="ARBA00022989"/>
    </source>
</evidence>
<evidence type="ECO:0000256" key="4">
    <source>
        <dbReference type="ARBA" id="ARBA00022475"/>
    </source>
</evidence>
<dbReference type="PANTHER" id="PTHR34182">
    <property type="entry name" value="PROTEIN-EXPORT MEMBRANE PROTEIN SECG"/>
    <property type="match status" value="1"/>
</dbReference>
<comment type="similarity">
    <text evidence="2 10">Belongs to the SecG family.</text>
</comment>
<keyword evidence="5 10" id="KW-0812">Transmembrane</keyword>
<evidence type="ECO:0000256" key="2">
    <source>
        <dbReference type="ARBA" id="ARBA00008445"/>
    </source>
</evidence>
<keyword evidence="13" id="KW-1185">Reference proteome</keyword>
<evidence type="ECO:0000256" key="3">
    <source>
        <dbReference type="ARBA" id="ARBA00022448"/>
    </source>
</evidence>
<evidence type="ECO:0000256" key="5">
    <source>
        <dbReference type="ARBA" id="ARBA00022692"/>
    </source>
</evidence>
<dbReference type="Pfam" id="PF03840">
    <property type="entry name" value="SecG"/>
    <property type="match status" value="1"/>
</dbReference>
<dbReference type="EMBL" id="BRVO01000001">
    <property type="protein sequence ID" value="GLB47740.1"/>
    <property type="molecule type" value="Genomic_DNA"/>
</dbReference>
<keyword evidence="7 10" id="KW-1133">Transmembrane helix</keyword>
<dbReference type="RefSeq" id="WP_281763408.1">
    <property type="nucleotide sequence ID" value="NZ_BRVO01000001.1"/>
</dbReference>